<keyword evidence="1" id="KW-0677">Repeat</keyword>
<name>A0A7D9HJ01_PARCT</name>
<dbReference type="SUPFAM" id="SSF48403">
    <property type="entry name" value="Ankyrin repeat"/>
    <property type="match status" value="3"/>
</dbReference>
<dbReference type="Pfam" id="PF18738">
    <property type="entry name" value="HEPN_DZIP3"/>
    <property type="match status" value="1"/>
</dbReference>
<keyword evidence="2" id="KW-0040">ANK repeat</keyword>
<protein>
    <submittedName>
        <fullName evidence="6">Ankyrin repeat domain-containing 50</fullName>
    </submittedName>
</protein>
<dbReference type="InterPro" id="IPR002110">
    <property type="entry name" value="Ankyrin_rpt"/>
</dbReference>
<comment type="caution">
    <text evidence="6">The sequence shown here is derived from an EMBL/GenBank/DDBJ whole genome shotgun (WGS) entry which is preliminary data.</text>
</comment>
<dbReference type="PANTHER" id="PTHR24198">
    <property type="entry name" value="ANKYRIN REPEAT AND PROTEIN KINASE DOMAIN-CONTAINING PROTEIN"/>
    <property type="match status" value="1"/>
</dbReference>
<dbReference type="Gene3D" id="1.25.40.20">
    <property type="entry name" value="Ankyrin repeat-containing domain"/>
    <property type="match status" value="5"/>
</dbReference>
<gene>
    <name evidence="6" type="ORF">PACLA_8A082054</name>
</gene>
<dbReference type="Pfam" id="PF24883">
    <property type="entry name" value="NPHP3_N"/>
    <property type="match status" value="1"/>
</dbReference>
<dbReference type="PANTHER" id="PTHR24198:SF165">
    <property type="entry name" value="ANKYRIN REPEAT-CONTAINING PROTEIN-RELATED"/>
    <property type="match status" value="1"/>
</dbReference>
<dbReference type="EMBL" id="CACRXK020000664">
    <property type="protein sequence ID" value="CAB3983839.1"/>
    <property type="molecule type" value="Genomic_DNA"/>
</dbReference>
<dbReference type="PRINTS" id="PR01415">
    <property type="entry name" value="ANKYRIN"/>
</dbReference>
<dbReference type="Pfam" id="PF12796">
    <property type="entry name" value="Ank_2"/>
    <property type="match status" value="2"/>
</dbReference>
<dbReference type="SUPFAM" id="SSF52540">
    <property type="entry name" value="P-loop containing nucleoside triphosphate hydrolases"/>
    <property type="match status" value="1"/>
</dbReference>
<evidence type="ECO:0000256" key="1">
    <source>
        <dbReference type="ARBA" id="ARBA00022737"/>
    </source>
</evidence>
<evidence type="ECO:0000259" key="5">
    <source>
        <dbReference type="Pfam" id="PF25521"/>
    </source>
</evidence>
<dbReference type="Pfam" id="PF13637">
    <property type="entry name" value="Ank_4"/>
    <property type="match status" value="1"/>
</dbReference>
<accession>A0A7D9HJ01</accession>
<evidence type="ECO:0000259" key="4">
    <source>
        <dbReference type="Pfam" id="PF24883"/>
    </source>
</evidence>
<dbReference type="SMART" id="SM00248">
    <property type="entry name" value="ANK"/>
    <property type="match status" value="10"/>
</dbReference>
<organism evidence="6 7">
    <name type="scientific">Paramuricea clavata</name>
    <name type="common">Red gorgonian</name>
    <name type="synonym">Violescent sea-whip</name>
    <dbReference type="NCBI Taxonomy" id="317549"/>
    <lineage>
        <taxon>Eukaryota</taxon>
        <taxon>Metazoa</taxon>
        <taxon>Cnidaria</taxon>
        <taxon>Anthozoa</taxon>
        <taxon>Octocorallia</taxon>
        <taxon>Malacalcyonacea</taxon>
        <taxon>Plexauridae</taxon>
        <taxon>Paramuricea</taxon>
    </lineage>
</organism>
<evidence type="ECO:0000313" key="6">
    <source>
        <dbReference type="EMBL" id="CAB3983839.1"/>
    </source>
</evidence>
<reference evidence="6" key="1">
    <citation type="submission" date="2020-04" db="EMBL/GenBank/DDBJ databases">
        <authorList>
            <person name="Alioto T."/>
            <person name="Alioto T."/>
            <person name="Gomez Garrido J."/>
        </authorList>
    </citation>
    <scope>NUCLEOTIDE SEQUENCE</scope>
    <source>
        <strain evidence="6">A484AB</strain>
    </source>
</reference>
<feature type="domain" description="TANC1/2-like winged helix" evidence="5">
    <location>
        <begin position="546"/>
        <end position="674"/>
    </location>
</feature>
<dbReference type="InterPro" id="IPR027417">
    <property type="entry name" value="P-loop_NTPase"/>
</dbReference>
<evidence type="ECO:0000259" key="3">
    <source>
        <dbReference type="Pfam" id="PF18738"/>
    </source>
</evidence>
<dbReference type="InterPro" id="IPR041249">
    <property type="entry name" value="HEPN_DZIP3"/>
</dbReference>
<dbReference type="Pfam" id="PF25521">
    <property type="entry name" value="WHD_TANC1"/>
    <property type="match status" value="1"/>
</dbReference>
<evidence type="ECO:0000256" key="2">
    <source>
        <dbReference type="ARBA" id="ARBA00023043"/>
    </source>
</evidence>
<proteinExistence type="predicted"/>
<feature type="domain" description="DZIP3-like HEPN" evidence="3">
    <location>
        <begin position="35"/>
        <end position="175"/>
    </location>
</feature>
<dbReference type="Proteomes" id="UP001152795">
    <property type="component" value="Unassembled WGS sequence"/>
</dbReference>
<dbReference type="InterPro" id="IPR056884">
    <property type="entry name" value="NPHP3-like_N"/>
</dbReference>
<dbReference type="Pfam" id="PF13857">
    <property type="entry name" value="Ank_5"/>
    <property type="match status" value="1"/>
</dbReference>
<dbReference type="OrthoDB" id="5989012at2759"/>
<evidence type="ECO:0000313" key="7">
    <source>
        <dbReference type="Proteomes" id="UP001152795"/>
    </source>
</evidence>
<sequence>MSSNRLKSNGAKLSCLIIDQGTETMRKYLDSIHSPANLPAVLNANRATLNRLHTRRVINLEQMNLLFPPPGMPPTTSSNYDITLLFILIRNICGLTPPRSTRSWDANPPSFDITPEANLARIKYYRNVLYAHKKSTEVSDTNFNIYWSEIENALVGLGANIGDVTKLKTNPFNEDLYINLLNEWYEKDHKIEVLGTTILKKTETIEESIKWMKAALWTALFILVVLLFYLVLSSHLGIEEVDYSYRQNVSNPGFVGREWVFREIQLDMLNASDVRGVLLVADPGWGKSAIMKRLINTSSSSAIIHENIIGYHFCKYNEKSTRDGERFVRNLVQLISKKIDEFQEIIDNDQLIKDELQSNCEENPIECFQKAIVEPLQKLNATGRNNSFILIDALDECLEKEEGHNSVIVNILSRRLPKLPTWVKVIVTSRKQALTSGKISKINGFSTLKINVQDQRNLHDLRTYAQQSLQNFYTEVPSTKEKLPLNHSIDLVVEFSKGNFLLLKTIINYWQEYPDQMNARSIPESLEDIYKASFAERFKEAELIDFEPLLEVLLAANSPPTLLELGKILNYHYKNHNTRRIVNKLSQFFTSDIDQGSLEFHHQFFAEWLINQTDGSNGIFIEKSRGHQYIVDYLFHFYSERQTEVTFKELSELCIHILHGEKASVSNRRKLSSLKVSEVKGSRMTTTLHDLASRRDATGLIDVLIKQFKSVDILDLNEWTPAMYAVDAGSYENVKLFIDNGANVNYTVKTRTCFYLDFIDPSSYFLIHGSINSMSSIAAYRGYTKIAELLIKSGANIEKADECGWKALYLAALMGQFEIVQLYINKGAKPDLVSLHHAAARNHTETVRVFLNNGVRDKCLPCKPGNKSWCTMNVNQFHHCFCETALHAAVSRNNLEVAKLIVWYGNASVNCKHGSGQTPLMEAFSQKNTQMAELLISEGADINAKCESSILSLVYDCADEIIFIIVEKSIYSHYCNRLDCNGSDVIDFSFAHGLWEMMIPFISKGKLNASSSNTVRWSPTTIAVIYDRIDFISATYGNKIYSVHNIETMLRYVAVCNSVEILRHLLNSGDLSKFAAVYEDGKTLLHFATLGSSQPETETYVTQSCAFSACVCPNRARSDITEEKRLETVRLLLKVLVSDINKKDKYGRTALHYAAVHGLPTLVEYLVNAGADWSIKDHWGDTALEFALREKPILSTKTFLPCRLTSDQVFEVCQSTRFDELANYLLQNATIKKCNTTAKSLLGGLLRHKLPLSLYALFKSGLDINCAHEQFKEYLSELSYDEVFFVFSAAEEEMSLIFYGVPAEFMQWRRRDFEPLEVFKIFQINVEVTSDVPFAQSELHLMAYLRTSPQLVGNLFQPSVNNTPFPIQRFIASHPKGVEILNQCYDKEGYLAIHRAVQGVNLPAVSWFIEIGADLSKKTKSGLTALALAIVNLKSLTLDSDIEYIFDKLLEKMQEKSHAVFQCNTEHVDLSPLHVAGSRSVTVVEMVHRKIPALPLNCTNSDGIQPIYLACLYNATVSYNWWKDEEAFQYLGLSLDKGPSNYPEREAEYHLIYNQFYRTPQEDLRDMLNHEGLFECPGINELLPNKTEIKEYIKIKTCPTRCWRSAFKVSREFSSNFPYVDIQNFISNPFTDKFIDIAHHMAELRFHLVKMFHFSSFRFISISTLEKELWRKVIKAHSCAHNCSCFEIMQLLQEKFTSEPWYDFVGKFVAERMGWTDTSSDGDVKYRWPFGFLLKKALRTDKAYKYLEILSPHFNRDSIRESLRKRPTD</sequence>
<keyword evidence="7" id="KW-1185">Reference proteome</keyword>
<feature type="domain" description="Nephrocystin 3-like N-terminal" evidence="4">
    <location>
        <begin position="258"/>
        <end position="430"/>
    </location>
</feature>
<dbReference type="Gene3D" id="3.40.50.300">
    <property type="entry name" value="P-loop containing nucleotide triphosphate hydrolases"/>
    <property type="match status" value="1"/>
</dbReference>
<dbReference type="InterPro" id="IPR058056">
    <property type="entry name" value="WH_TANC1/2"/>
</dbReference>
<dbReference type="PROSITE" id="PS50088">
    <property type="entry name" value="ANK_REPEAT"/>
    <property type="match status" value="4"/>
</dbReference>
<dbReference type="InterPro" id="IPR036770">
    <property type="entry name" value="Ankyrin_rpt-contain_sf"/>
</dbReference>
<dbReference type="PROSITE" id="PS50297">
    <property type="entry name" value="ANK_REP_REGION"/>
    <property type="match status" value="3"/>
</dbReference>